<accession>A0A9Q9AST5</accession>
<keyword evidence="3" id="KW-1185">Reference proteome</keyword>
<evidence type="ECO:0000313" key="2">
    <source>
        <dbReference type="EMBL" id="USW51372.1"/>
    </source>
</evidence>
<reference evidence="2" key="1">
    <citation type="submission" date="2022-06" db="EMBL/GenBank/DDBJ databases">
        <title>Complete genome sequences of two strains of the flax pathogen Septoria linicola.</title>
        <authorList>
            <person name="Lapalu N."/>
            <person name="Simon A."/>
            <person name="Demenou B."/>
            <person name="Paumier D."/>
            <person name="Guillot M.-P."/>
            <person name="Gout L."/>
            <person name="Valade R."/>
        </authorList>
    </citation>
    <scope>NUCLEOTIDE SEQUENCE</scope>
    <source>
        <strain evidence="2">SE15195</strain>
    </source>
</reference>
<feature type="compositionally biased region" description="Basic and acidic residues" evidence="1">
    <location>
        <begin position="268"/>
        <end position="280"/>
    </location>
</feature>
<feature type="region of interest" description="Disordered" evidence="1">
    <location>
        <begin position="137"/>
        <end position="207"/>
    </location>
</feature>
<dbReference type="AlphaFoldDB" id="A0A9Q9AST5"/>
<feature type="compositionally biased region" description="Polar residues" evidence="1">
    <location>
        <begin position="284"/>
        <end position="293"/>
    </location>
</feature>
<proteinExistence type="predicted"/>
<sequence>MAQTDSMRCMDDFLINPTISSEHEMQQSNVPSTKQHYMNAKGKGKASLYNEMAFDFWPTYTSDEEATSPLDDDSASQYSVSSDFSVPEVLEASSHNVEPQCQRAQTVVIQSAGPARMVSMPKTVVTTRQSLYVVATSEHKRPSITIPQRKSSIAKPRSARTSQDTTNSSSRNNSLSSAAPQSPVSTAPSSVYDDAEEENTTVQDKRVSRHIDLMQAARAISPTSPVSPMLPRASTLSSLPAPSIRRKSKFTYGFTLNRMGKTFVRRESNIEDTESTKEPEPVNVTRNVTQPKRYSSGRPKLVARAANERAPTIVLPPFPDE</sequence>
<feature type="compositionally biased region" description="Polar residues" evidence="1">
    <location>
        <begin position="178"/>
        <end position="189"/>
    </location>
</feature>
<feature type="region of interest" description="Disordered" evidence="1">
    <location>
        <begin position="218"/>
        <end position="237"/>
    </location>
</feature>
<feature type="compositionally biased region" description="Low complexity" evidence="1">
    <location>
        <begin position="161"/>
        <end position="177"/>
    </location>
</feature>
<dbReference type="OrthoDB" id="3898400at2759"/>
<dbReference type="Proteomes" id="UP001056384">
    <property type="component" value="Chromosome 3"/>
</dbReference>
<name>A0A9Q9AST5_9PEZI</name>
<feature type="region of interest" description="Disordered" evidence="1">
    <location>
        <begin position="268"/>
        <end position="308"/>
    </location>
</feature>
<dbReference type="EMBL" id="CP099420">
    <property type="protein sequence ID" value="USW51372.1"/>
    <property type="molecule type" value="Genomic_DNA"/>
</dbReference>
<organism evidence="2 3">
    <name type="scientific">Septoria linicola</name>
    <dbReference type="NCBI Taxonomy" id="215465"/>
    <lineage>
        <taxon>Eukaryota</taxon>
        <taxon>Fungi</taxon>
        <taxon>Dikarya</taxon>
        <taxon>Ascomycota</taxon>
        <taxon>Pezizomycotina</taxon>
        <taxon>Dothideomycetes</taxon>
        <taxon>Dothideomycetidae</taxon>
        <taxon>Mycosphaerellales</taxon>
        <taxon>Mycosphaerellaceae</taxon>
        <taxon>Septoria</taxon>
    </lineage>
</organism>
<evidence type="ECO:0000313" key="3">
    <source>
        <dbReference type="Proteomes" id="UP001056384"/>
    </source>
</evidence>
<gene>
    <name evidence="2" type="ORF">Slin15195_G046910</name>
</gene>
<evidence type="ECO:0000256" key="1">
    <source>
        <dbReference type="SAM" id="MobiDB-lite"/>
    </source>
</evidence>
<protein>
    <submittedName>
        <fullName evidence="2">Uncharacterized protein</fullName>
    </submittedName>
</protein>